<dbReference type="Pfam" id="PF08530">
    <property type="entry name" value="PepX_C"/>
    <property type="match status" value="1"/>
</dbReference>
<feature type="chain" id="PRO_5038590744" evidence="2">
    <location>
        <begin position="34"/>
        <end position="574"/>
    </location>
</feature>
<dbReference type="RefSeq" id="WP_114591454.1">
    <property type="nucleotide sequence ID" value="NZ_CP031165.1"/>
</dbReference>
<proteinExistence type="predicted"/>
<evidence type="ECO:0000256" key="1">
    <source>
        <dbReference type="ARBA" id="ARBA00022801"/>
    </source>
</evidence>
<dbReference type="NCBIfam" id="TIGR00976">
    <property type="entry name" value="CocE_NonD"/>
    <property type="match status" value="1"/>
</dbReference>
<evidence type="ECO:0000259" key="3">
    <source>
        <dbReference type="SMART" id="SM00939"/>
    </source>
</evidence>
<dbReference type="Gene3D" id="3.40.50.1820">
    <property type="entry name" value="alpha/beta hydrolase"/>
    <property type="match status" value="2"/>
</dbReference>
<evidence type="ECO:0000313" key="5">
    <source>
        <dbReference type="Proteomes" id="UP000264006"/>
    </source>
</evidence>
<protein>
    <submittedName>
        <fullName evidence="4">Putative secreted protein</fullName>
    </submittedName>
</protein>
<dbReference type="Gene3D" id="2.60.120.260">
    <property type="entry name" value="Galactose-binding domain-like"/>
    <property type="match status" value="1"/>
</dbReference>
<evidence type="ECO:0000256" key="2">
    <source>
        <dbReference type="SAM" id="SignalP"/>
    </source>
</evidence>
<keyword evidence="5" id="KW-1185">Reference proteome</keyword>
<organism evidence="4 5">
    <name type="scientific">Euzebya pacifica</name>
    <dbReference type="NCBI Taxonomy" id="1608957"/>
    <lineage>
        <taxon>Bacteria</taxon>
        <taxon>Bacillati</taxon>
        <taxon>Actinomycetota</taxon>
        <taxon>Nitriliruptoria</taxon>
        <taxon>Euzebyales</taxon>
    </lineage>
</organism>
<dbReference type="InterPro" id="IPR005674">
    <property type="entry name" value="CocE/Ser_esterase"/>
</dbReference>
<keyword evidence="1" id="KW-0378">Hydrolase</keyword>
<dbReference type="KEGG" id="euz:DVS28_a2185"/>
<accession>A0A346XXC0</accession>
<dbReference type="InterPro" id="IPR008979">
    <property type="entry name" value="Galactose-bd-like_sf"/>
</dbReference>
<dbReference type="SUPFAM" id="SSF53474">
    <property type="entry name" value="alpha/beta-Hydrolases"/>
    <property type="match status" value="1"/>
</dbReference>
<evidence type="ECO:0000313" key="4">
    <source>
        <dbReference type="EMBL" id="AXV06867.1"/>
    </source>
</evidence>
<dbReference type="EMBL" id="CP031165">
    <property type="protein sequence ID" value="AXV06867.1"/>
    <property type="molecule type" value="Genomic_DNA"/>
</dbReference>
<feature type="domain" description="Xaa-Pro dipeptidyl-peptidase C-terminal" evidence="3">
    <location>
        <begin position="338"/>
        <end position="531"/>
    </location>
</feature>
<sequence>MSSSIRPAVAGLITVVLALGLALAGLRPAPAAAAAAEPVWTQTTITTPDGITLLTDVLHPADMPAEEGPRPVLLIVSPYLGDEGGTDWSKRFTDFFYGAYDGEGLFANGWSVVQVHTRGTSGSTGCLDILGVGEQTDIVTAVEWVDDQPWADGIAMYGKSYDANTGAAALANSPRGLDAVIAQAIGPDRYRATHNDRVRLLQSLAYPATYRLSGEANMSTASDPEYTLNALTHTAYCSPDEVNHFRDDETIPFWTIRDFPERAEGTTIPTFITAGYLDNATNIGGGALDLFNALEGPKHLWIGWWDHVRGNDTIGTCDQYSEGCTFAMGRDSWFAETTAFLERHVKGTSLAELPDYPDYTVAAQTSDGTWRSEDSLPAADTVFTDMRLRGGVYVDDGTGRGSADSSLGAGGVLSTGSLTDGVWTFGDPYAERTHLAGIPVATMLIDPTLPRANVVVNLYDVAPDGRATMITRGAGMVDAVGTEVITMWPTDWVFEPGHRLAVRVSDANTENYIHVPTNADVQVVSGQVELPMLPSARVSDLAGDPAPRLESYLQRAPFDVSSLLVAETLSSFLR</sequence>
<dbReference type="GO" id="GO:0008239">
    <property type="term" value="F:dipeptidyl-peptidase activity"/>
    <property type="evidence" value="ECO:0007669"/>
    <property type="project" value="InterPro"/>
</dbReference>
<dbReference type="InterPro" id="IPR029058">
    <property type="entry name" value="AB_hydrolase_fold"/>
</dbReference>
<dbReference type="OrthoDB" id="3276960at2"/>
<gene>
    <name evidence="4" type="ORF">DVS28_a2185</name>
</gene>
<feature type="signal peptide" evidence="2">
    <location>
        <begin position="1"/>
        <end position="33"/>
    </location>
</feature>
<dbReference type="SUPFAM" id="SSF49785">
    <property type="entry name" value="Galactose-binding domain-like"/>
    <property type="match status" value="1"/>
</dbReference>
<dbReference type="InterPro" id="IPR000383">
    <property type="entry name" value="Xaa-Pro-like_dom"/>
</dbReference>
<name>A0A346XXC0_9ACTN</name>
<dbReference type="Proteomes" id="UP000264006">
    <property type="component" value="Chromosome"/>
</dbReference>
<dbReference type="SMART" id="SM00939">
    <property type="entry name" value="PepX_C"/>
    <property type="match status" value="1"/>
</dbReference>
<reference evidence="4 5" key="1">
    <citation type="submission" date="2018-09" db="EMBL/GenBank/DDBJ databases">
        <title>Complete genome sequence of Euzebya sp. DY32-46 isolated from seawater of Pacific Ocean.</title>
        <authorList>
            <person name="Xu L."/>
            <person name="Wu Y.-H."/>
            <person name="Xu X.-W."/>
        </authorList>
    </citation>
    <scope>NUCLEOTIDE SEQUENCE [LARGE SCALE GENOMIC DNA]</scope>
    <source>
        <strain evidence="4 5">DY32-46</strain>
    </source>
</reference>
<dbReference type="Pfam" id="PF02129">
    <property type="entry name" value="Peptidase_S15"/>
    <property type="match status" value="1"/>
</dbReference>
<dbReference type="InterPro" id="IPR013736">
    <property type="entry name" value="Xaa-Pro_dipept_C"/>
</dbReference>
<dbReference type="AlphaFoldDB" id="A0A346XXC0"/>
<keyword evidence="2" id="KW-0732">Signal</keyword>